<organism evidence="3 4">
    <name type="scientific">Danaus plexippus plexippus</name>
    <dbReference type="NCBI Taxonomy" id="278856"/>
    <lineage>
        <taxon>Eukaryota</taxon>
        <taxon>Metazoa</taxon>
        <taxon>Ecdysozoa</taxon>
        <taxon>Arthropoda</taxon>
        <taxon>Hexapoda</taxon>
        <taxon>Insecta</taxon>
        <taxon>Pterygota</taxon>
        <taxon>Neoptera</taxon>
        <taxon>Endopterygota</taxon>
        <taxon>Lepidoptera</taxon>
        <taxon>Glossata</taxon>
        <taxon>Ditrysia</taxon>
        <taxon>Papilionoidea</taxon>
        <taxon>Nymphalidae</taxon>
        <taxon>Danainae</taxon>
        <taxon>Danaini</taxon>
        <taxon>Danaina</taxon>
        <taxon>Danaus</taxon>
        <taxon>Danaus</taxon>
    </lineage>
</organism>
<gene>
    <name evidence="3" type="ORF">KGM_211674</name>
</gene>
<dbReference type="Proteomes" id="UP000007151">
    <property type="component" value="Unassembled WGS sequence"/>
</dbReference>
<evidence type="ECO:0000313" key="4">
    <source>
        <dbReference type="Proteomes" id="UP000007151"/>
    </source>
</evidence>
<evidence type="ECO:0000256" key="2">
    <source>
        <dbReference type="SAM" id="SignalP"/>
    </source>
</evidence>
<accession>A0A212FE73</accession>
<keyword evidence="2" id="KW-0732">Signal</keyword>
<sequence length="329" mass="36092">MLFRIPGVLLVLLVEAVSYDYGDGDVYEEYEGYADEDETSTTPISEQFTINRIRRYGAEAALKTLSPEDVREVRGALKQLFSSITLENPFTPYITTSQTGSATSTVTSTHDPNVNATSSKTSTYTTDLLTEVIRITDPEQVDEKQLRQKLSELVARKQIPDQYPATDAETTTGTVSSVETSSPSSPLDTNTTVRKQELDIPRLLAIISDLASEFESNLTRKLNETLANMTLPTCTTPTPIPPVTSEYDANYTGSVIAKCYVCGLSTPAIPKNAHCADAFAGDFLPLVPVDPTAKGKISRFKKYCQYSNVNLGEGLPRRGDEGERSYPRD</sequence>
<feature type="chain" id="PRO_5013233617" evidence="2">
    <location>
        <begin position="25"/>
        <end position="329"/>
    </location>
</feature>
<feature type="region of interest" description="Disordered" evidence="1">
    <location>
        <begin position="160"/>
        <end position="190"/>
    </location>
</feature>
<proteinExistence type="predicted"/>
<feature type="compositionally biased region" description="Low complexity" evidence="1">
    <location>
        <begin position="169"/>
        <end position="186"/>
    </location>
</feature>
<keyword evidence="4" id="KW-1185">Reference proteome</keyword>
<dbReference type="InParanoid" id="A0A212FE73"/>
<evidence type="ECO:0000256" key="1">
    <source>
        <dbReference type="SAM" id="MobiDB-lite"/>
    </source>
</evidence>
<feature type="signal peptide" evidence="2">
    <location>
        <begin position="1"/>
        <end position="24"/>
    </location>
</feature>
<reference evidence="3 4" key="1">
    <citation type="journal article" date="2011" name="Cell">
        <title>The monarch butterfly genome yields insights into long-distance migration.</title>
        <authorList>
            <person name="Zhan S."/>
            <person name="Merlin C."/>
            <person name="Boore J.L."/>
            <person name="Reppert S.M."/>
        </authorList>
    </citation>
    <scope>NUCLEOTIDE SEQUENCE [LARGE SCALE GENOMIC DNA]</scope>
    <source>
        <strain evidence="3">F-2</strain>
    </source>
</reference>
<protein>
    <submittedName>
        <fullName evidence="3">Uncharacterized protein</fullName>
    </submittedName>
</protein>
<evidence type="ECO:0000313" key="3">
    <source>
        <dbReference type="EMBL" id="OWR52020.1"/>
    </source>
</evidence>
<dbReference type="eggNOG" id="ENOG502TBV5">
    <property type="taxonomic scope" value="Eukaryota"/>
</dbReference>
<dbReference type="EMBL" id="AGBW02008974">
    <property type="protein sequence ID" value="OWR52020.1"/>
    <property type="molecule type" value="Genomic_DNA"/>
</dbReference>
<dbReference type="AlphaFoldDB" id="A0A212FE73"/>
<comment type="caution">
    <text evidence="3">The sequence shown here is derived from an EMBL/GenBank/DDBJ whole genome shotgun (WGS) entry which is preliminary data.</text>
</comment>
<name>A0A212FE73_DANPL</name>
<dbReference type="KEGG" id="dpl:KGM_211674"/>